<dbReference type="AlphaFoldDB" id="A0A067MZB8"/>
<proteinExistence type="predicted"/>
<reference evidence="5" key="1">
    <citation type="journal article" date="2014" name="Proc. Natl. Acad. Sci. U.S.A.">
        <title>Extensive sampling of basidiomycete genomes demonstrates inadequacy of the white-rot/brown-rot paradigm for wood decay fungi.</title>
        <authorList>
            <person name="Riley R."/>
            <person name="Salamov A.A."/>
            <person name="Brown D.W."/>
            <person name="Nagy L.G."/>
            <person name="Floudas D."/>
            <person name="Held B.W."/>
            <person name="Levasseur A."/>
            <person name="Lombard V."/>
            <person name="Morin E."/>
            <person name="Otillar R."/>
            <person name="Lindquist E.A."/>
            <person name="Sun H."/>
            <person name="LaButti K.M."/>
            <person name="Schmutz J."/>
            <person name="Jabbour D."/>
            <person name="Luo H."/>
            <person name="Baker S.E."/>
            <person name="Pisabarro A.G."/>
            <person name="Walton J.D."/>
            <person name="Blanchette R.A."/>
            <person name="Henrissat B."/>
            <person name="Martin F."/>
            <person name="Cullen D."/>
            <person name="Hibbett D.S."/>
            <person name="Grigoriev I.V."/>
        </authorList>
    </citation>
    <scope>NUCLEOTIDE SEQUENCE [LARGE SCALE GENOMIC DNA]</scope>
    <source>
        <strain evidence="5">FD-172 SS1</strain>
    </source>
</reference>
<dbReference type="GO" id="GO:0004499">
    <property type="term" value="F:N,N-dimethylaniline monooxygenase activity"/>
    <property type="evidence" value="ECO:0007669"/>
    <property type="project" value="InterPro"/>
</dbReference>
<dbReference type="GO" id="GO:0050661">
    <property type="term" value="F:NADP binding"/>
    <property type="evidence" value="ECO:0007669"/>
    <property type="project" value="InterPro"/>
</dbReference>
<dbReference type="PRINTS" id="PR00411">
    <property type="entry name" value="PNDRDTASEI"/>
</dbReference>
<evidence type="ECO:0008006" key="6">
    <source>
        <dbReference type="Google" id="ProtNLM"/>
    </source>
</evidence>
<dbReference type="InterPro" id="IPR020946">
    <property type="entry name" value="Flavin_mOase-like"/>
</dbReference>
<dbReference type="InParanoid" id="A0A067MZB8"/>
<dbReference type="GO" id="GO:0050660">
    <property type="term" value="F:flavin adenine dinucleotide binding"/>
    <property type="evidence" value="ECO:0007669"/>
    <property type="project" value="InterPro"/>
</dbReference>
<keyword evidence="1" id="KW-0285">Flavoprotein</keyword>
<evidence type="ECO:0000313" key="5">
    <source>
        <dbReference type="Proteomes" id="UP000027195"/>
    </source>
</evidence>
<dbReference type="PANTHER" id="PTHR43539">
    <property type="entry name" value="FLAVIN-BINDING MONOOXYGENASE-LIKE PROTEIN (AFU_ORTHOLOGUE AFUA_4G09220)"/>
    <property type="match status" value="1"/>
</dbReference>
<organism evidence="4 5">
    <name type="scientific">Botryobasidium botryosum (strain FD-172 SS1)</name>
    <dbReference type="NCBI Taxonomy" id="930990"/>
    <lineage>
        <taxon>Eukaryota</taxon>
        <taxon>Fungi</taxon>
        <taxon>Dikarya</taxon>
        <taxon>Basidiomycota</taxon>
        <taxon>Agaricomycotina</taxon>
        <taxon>Agaricomycetes</taxon>
        <taxon>Cantharellales</taxon>
        <taxon>Botryobasidiaceae</taxon>
        <taxon>Botryobasidium</taxon>
    </lineage>
</organism>
<evidence type="ECO:0000313" key="4">
    <source>
        <dbReference type="EMBL" id="KDQ16836.1"/>
    </source>
</evidence>
<sequence length="594" mass="65919">MLLSTQSSTDPSTIAQSWLSALTGALRSQDVSSALSLFGKECSWKDLFTFSWDIHSMVGPDAIRKYLDDDAQMGCSQLYSMKLRGPAKFDTFLDDKTVIFSFFDFETRTTRGQGVLRLAQESESGKWLGLTLYTGIEELKGHEEKIIAPLVGDAQPVVDNKPRAAYQHGPDTYADHDPEVLIIGAGQCGLSIAARLDRLDVKTLVIEKSACAGDSWRKRYDALILHDPVWVDHLPYLPFPDDWPALMPRAMLADWLEAYAKALQINMWTSTTLEQPSYNEATGDWTVELIRPDGRRRVMHPKHLIVCTGMFGEPRIPDFEGFDRFQGPVMHSSQFKNGKEFGGKKVVVVGACNSAMDISLDLQQNGADVTIVQRSSTYIMSTKGSMDIIFGKDRLVPPEVADLMKFSLPLSVATARSVAFTSELREYDAEMLAGLERAGYKVDFGYGDAGFYLKVLFRGGGYYFDIGCCQAIIDGHIKVKQGQEIDHFEEDGVVFADGDKVKADAIVCATGYSGLTPAVRPLLGDKIMERVGTVGTVDDEGERKGAWRLTGHPGLWFHIGNIQLCRFFSKRLALQVKAELVGLQSESQRIRSRL</sequence>
<dbReference type="STRING" id="930990.A0A067MZB8"/>
<dbReference type="InterPro" id="IPR036188">
    <property type="entry name" value="FAD/NAD-bd_sf"/>
</dbReference>
<keyword evidence="3" id="KW-0560">Oxidoreductase</keyword>
<gene>
    <name evidence="4" type="ORF">BOTBODRAFT_53899</name>
</gene>
<protein>
    <recommendedName>
        <fullName evidence="6">FAD/NAD(P)-binding domain-containing protein</fullName>
    </recommendedName>
</protein>
<dbReference type="Proteomes" id="UP000027195">
    <property type="component" value="Unassembled WGS sequence"/>
</dbReference>
<accession>A0A067MZB8</accession>
<evidence type="ECO:0000256" key="1">
    <source>
        <dbReference type="ARBA" id="ARBA00022630"/>
    </source>
</evidence>
<evidence type="ECO:0000256" key="3">
    <source>
        <dbReference type="ARBA" id="ARBA00023002"/>
    </source>
</evidence>
<dbReference type="InterPro" id="IPR050982">
    <property type="entry name" value="Auxin_biosynth/cation_transpt"/>
</dbReference>
<dbReference type="Pfam" id="PF00743">
    <property type="entry name" value="FMO-like"/>
    <property type="match status" value="1"/>
</dbReference>
<dbReference type="EMBL" id="KL198026">
    <property type="protein sequence ID" value="KDQ16836.1"/>
    <property type="molecule type" value="Genomic_DNA"/>
</dbReference>
<name>A0A067MZB8_BOTB1</name>
<dbReference type="PANTHER" id="PTHR43539:SF68">
    <property type="entry name" value="FLAVIN-BINDING MONOOXYGENASE-LIKE PROTEIN (AFU_ORTHOLOGUE AFUA_4G09220)"/>
    <property type="match status" value="1"/>
</dbReference>
<evidence type="ECO:0000256" key="2">
    <source>
        <dbReference type="ARBA" id="ARBA00022827"/>
    </source>
</evidence>
<dbReference type="SUPFAM" id="SSF51905">
    <property type="entry name" value="FAD/NAD(P)-binding domain"/>
    <property type="match status" value="1"/>
</dbReference>
<dbReference type="OrthoDB" id="74360at2759"/>
<keyword evidence="5" id="KW-1185">Reference proteome</keyword>
<keyword evidence="2" id="KW-0274">FAD</keyword>
<dbReference type="HOGENOM" id="CLU_015676_1_0_1"/>
<dbReference type="Gene3D" id="3.50.50.60">
    <property type="entry name" value="FAD/NAD(P)-binding domain"/>
    <property type="match status" value="2"/>
</dbReference>